<gene>
    <name evidence="6" type="primary">tilS</name>
    <name evidence="8" type="ordered locus">Zymop_1457</name>
</gene>
<dbReference type="GO" id="GO:0032267">
    <property type="term" value="F:tRNA(Ile)-lysidine synthase activity"/>
    <property type="evidence" value="ECO:0007669"/>
    <property type="project" value="UniProtKB-EC"/>
</dbReference>
<dbReference type="NCBIfam" id="TIGR02432">
    <property type="entry name" value="lysidine_TilS_N"/>
    <property type="match status" value="1"/>
</dbReference>
<dbReference type="HOGENOM" id="CLU_018869_3_0_5"/>
<evidence type="ECO:0000256" key="6">
    <source>
        <dbReference type="HAMAP-Rule" id="MF_01161"/>
    </source>
</evidence>
<dbReference type="GO" id="GO:0006400">
    <property type="term" value="P:tRNA modification"/>
    <property type="evidence" value="ECO:0007669"/>
    <property type="project" value="UniProtKB-UniRule"/>
</dbReference>
<comment type="catalytic activity">
    <reaction evidence="5 6">
        <text>cytidine(34) in tRNA(Ile2) + L-lysine + ATP = lysidine(34) in tRNA(Ile2) + AMP + diphosphate + H(+)</text>
        <dbReference type="Rhea" id="RHEA:43744"/>
        <dbReference type="Rhea" id="RHEA-COMP:10625"/>
        <dbReference type="Rhea" id="RHEA-COMP:10670"/>
        <dbReference type="ChEBI" id="CHEBI:15378"/>
        <dbReference type="ChEBI" id="CHEBI:30616"/>
        <dbReference type="ChEBI" id="CHEBI:32551"/>
        <dbReference type="ChEBI" id="CHEBI:33019"/>
        <dbReference type="ChEBI" id="CHEBI:82748"/>
        <dbReference type="ChEBI" id="CHEBI:83665"/>
        <dbReference type="ChEBI" id="CHEBI:456215"/>
        <dbReference type="EC" id="6.3.4.19"/>
    </reaction>
</comment>
<evidence type="ECO:0000256" key="1">
    <source>
        <dbReference type="ARBA" id="ARBA00022598"/>
    </source>
</evidence>
<dbReference type="CDD" id="cd01992">
    <property type="entry name" value="TilS_N"/>
    <property type="match status" value="1"/>
</dbReference>
<feature type="binding site" evidence="6">
    <location>
        <begin position="37"/>
        <end position="42"/>
    </location>
    <ligand>
        <name>ATP</name>
        <dbReference type="ChEBI" id="CHEBI:30616"/>
    </ligand>
</feature>
<dbReference type="GO" id="GO:0005524">
    <property type="term" value="F:ATP binding"/>
    <property type="evidence" value="ECO:0007669"/>
    <property type="project" value="UniProtKB-UniRule"/>
</dbReference>
<accession>F8EVL0</accession>
<proteinExistence type="inferred from homology"/>
<dbReference type="EC" id="6.3.4.19" evidence="6"/>
<evidence type="ECO:0000259" key="7">
    <source>
        <dbReference type="Pfam" id="PF01171"/>
    </source>
</evidence>
<feature type="domain" description="tRNA(Ile)-lysidine/2-thiocytidine synthase N-terminal" evidence="7">
    <location>
        <begin position="32"/>
        <end position="210"/>
    </location>
</feature>
<keyword evidence="6" id="KW-0963">Cytoplasm</keyword>
<comment type="function">
    <text evidence="6">Ligates lysine onto the cytidine present at position 34 of the AUA codon-specific tRNA(Ile) that contains the anticodon CAU, in an ATP-dependent manner. Cytidine is converted to lysidine, thus changing the amino acid specificity of the tRNA from methionine to isoleucine.</text>
</comment>
<keyword evidence="2 6" id="KW-0819">tRNA processing</keyword>
<evidence type="ECO:0000256" key="4">
    <source>
        <dbReference type="ARBA" id="ARBA00022840"/>
    </source>
</evidence>
<dbReference type="InterPro" id="IPR011063">
    <property type="entry name" value="TilS/TtcA_N"/>
</dbReference>
<dbReference type="AlphaFoldDB" id="F8EVL0"/>
<sequence length="329" mass="36526">MKNNLKTLLETEAHRFHLALQHAASVSELGKLGIAVSGGGDSLALLLLGYVSGFDVEAVTVDHSLRQESAEEARFVAQICQQLAIPHQILTTQIEATGEGIQAAARIRRYALMAQWAKERQVTALMTAHHADDQAETLLMRAAHGSGIAGLAAIRPNVLFSAEGQTIRLLRPLLDFSRLELATIVEKAGLKAVSDPSNDNPHYDRTHFRRLLIAAPWIDRRKLANTARYCQQSEEALDWITQKEAAARIRLQGKGVRFDPEDLPIEILRRLVVLCLQRVGEKKQVRGTDLTRFIGFLQQGKKASLSEIIGEGGVLWRFYPAPPRKNKQI</sequence>
<evidence type="ECO:0000313" key="9">
    <source>
        <dbReference type="Proteomes" id="UP000000491"/>
    </source>
</evidence>
<dbReference type="GO" id="GO:0005737">
    <property type="term" value="C:cytoplasm"/>
    <property type="evidence" value="ECO:0007669"/>
    <property type="project" value="UniProtKB-SubCell"/>
</dbReference>
<protein>
    <recommendedName>
        <fullName evidence="6">tRNA(Ile)-lysidine synthase</fullName>
        <ecNumber evidence="6">6.3.4.19</ecNumber>
    </recommendedName>
    <alternativeName>
        <fullName evidence="6">tRNA(Ile)-2-lysyl-cytidine synthase</fullName>
    </alternativeName>
    <alternativeName>
        <fullName evidence="6">tRNA(Ile)-lysidine synthetase</fullName>
    </alternativeName>
</protein>
<dbReference type="Pfam" id="PF01171">
    <property type="entry name" value="ATP_bind_3"/>
    <property type="match status" value="1"/>
</dbReference>
<dbReference type="PANTHER" id="PTHR43033">
    <property type="entry name" value="TRNA(ILE)-LYSIDINE SYNTHASE-RELATED"/>
    <property type="match status" value="1"/>
</dbReference>
<dbReference type="SUPFAM" id="SSF52402">
    <property type="entry name" value="Adenine nucleotide alpha hydrolases-like"/>
    <property type="match status" value="1"/>
</dbReference>
<comment type="domain">
    <text evidence="6">The N-terminal region contains the highly conserved SGGXDS motif, predicted to be a P-loop motif involved in ATP binding.</text>
</comment>
<reference evidence="8 9" key="1">
    <citation type="journal article" date="2011" name="J. Bacteriol.">
        <title>Genome sequence of the ethanol-producing Zymomonas mobilis subsp. pomaceae lectotype strain ATCC 29192.</title>
        <authorList>
            <person name="Kouvelis V.N."/>
            <person name="Davenport K.W."/>
            <person name="Brettin T.S."/>
            <person name="Bruce D."/>
            <person name="Detter C."/>
            <person name="Han C.S."/>
            <person name="Nolan M."/>
            <person name="Tapia R."/>
            <person name="Damoulaki A."/>
            <person name="Kyrpides N.C."/>
            <person name="Typas M.A."/>
            <person name="Pappas K.M."/>
        </authorList>
    </citation>
    <scope>NUCLEOTIDE SEQUENCE [LARGE SCALE GENOMIC DNA]</scope>
    <source>
        <strain evidence="9">ATCC 29192 / DSM 22645 / JCM 10191 / CCUG 17912 / NBRC 13757 / NCIMB 11200 / NRRL B-4491 / Barker I</strain>
    </source>
</reference>
<keyword evidence="3 6" id="KW-0547">Nucleotide-binding</keyword>
<name>F8EVL0_ZYMMT</name>
<keyword evidence="4 6" id="KW-0067">ATP-binding</keyword>
<comment type="subcellular location">
    <subcellularLocation>
        <location evidence="6">Cytoplasm</location>
    </subcellularLocation>
</comment>
<dbReference type="InterPro" id="IPR012094">
    <property type="entry name" value="tRNA_Ile_lys_synt"/>
</dbReference>
<evidence type="ECO:0000313" key="8">
    <source>
        <dbReference type="EMBL" id="AEI38347.1"/>
    </source>
</evidence>
<keyword evidence="1 6" id="KW-0436">Ligase</keyword>
<dbReference type="eggNOG" id="COG0037">
    <property type="taxonomic scope" value="Bacteria"/>
</dbReference>
<dbReference type="RefSeq" id="WP_013934735.1">
    <property type="nucleotide sequence ID" value="NC_015709.1"/>
</dbReference>
<dbReference type="PANTHER" id="PTHR43033:SF5">
    <property type="entry name" value="TRNA(ILE)-LYSIDINE SYNTHETASE"/>
    <property type="match status" value="1"/>
</dbReference>
<organism evidence="8 9">
    <name type="scientific">Zymomonas mobilis subsp. pomaceae (strain ATCC 29192 / DSM 22645 / JCM 10191 / CCUG 17912 / NBRC 13757 / NCIMB 11200 / NRRL B-4491 / Barker I)</name>
    <dbReference type="NCBI Taxonomy" id="579138"/>
    <lineage>
        <taxon>Bacteria</taxon>
        <taxon>Pseudomonadati</taxon>
        <taxon>Pseudomonadota</taxon>
        <taxon>Alphaproteobacteria</taxon>
        <taxon>Sphingomonadales</taxon>
        <taxon>Zymomonadaceae</taxon>
        <taxon>Zymomonas</taxon>
    </lineage>
</organism>
<evidence type="ECO:0000256" key="3">
    <source>
        <dbReference type="ARBA" id="ARBA00022741"/>
    </source>
</evidence>
<evidence type="ECO:0000256" key="5">
    <source>
        <dbReference type="ARBA" id="ARBA00048539"/>
    </source>
</evidence>
<dbReference type="Gene3D" id="3.40.50.620">
    <property type="entry name" value="HUPs"/>
    <property type="match status" value="1"/>
</dbReference>
<dbReference type="KEGG" id="zmp:Zymop_1457"/>
<evidence type="ECO:0000256" key="2">
    <source>
        <dbReference type="ARBA" id="ARBA00022694"/>
    </source>
</evidence>
<dbReference type="PATRIC" id="fig|579138.3.peg.1544"/>
<dbReference type="InterPro" id="IPR012795">
    <property type="entry name" value="tRNA_Ile_lys_synt_N"/>
</dbReference>
<comment type="similarity">
    <text evidence="6">Belongs to the tRNA(Ile)-lysidine synthase family.</text>
</comment>
<dbReference type="InterPro" id="IPR014729">
    <property type="entry name" value="Rossmann-like_a/b/a_fold"/>
</dbReference>
<dbReference type="HAMAP" id="MF_01161">
    <property type="entry name" value="tRNA_Ile_lys_synt"/>
    <property type="match status" value="1"/>
</dbReference>
<dbReference type="EMBL" id="CP002865">
    <property type="protein sequence ID" value="AEI38347.1"/>
    <property type="molecule type" value="Genomic_DNA"/>
</dbReference>
<dbReference type="STRING" id="579138.Zymop_1457"/>
<dbReference type="Proteomes" id="UP000000491">
    <property type="component" value="Chromosome"/>
</dbReference>